<name>A0A0A9CRU2_ARUDO</name>
<evidence type="ECO:0000313" key="1">
    <source>
        <dbReference type="EMBL" id="JAD74217.1"/>
    </source>
</evidence>
<organism evidence="1">
    <name type="scientific">Arundo donax</name>
    <name type="common">Giant reed</name>
    <name type="synonym">Donax arundinaceus</name>
    <dbReference type="NCBI Taxonomy" id="35708"/>
    <lineage>
        <taxon>Eukaryota</taxon>
        <taxon>Viridiplantae</taxon>
        <taxon>Streptophyta</taxon>
        <taxon>Embryophyta</taxon>
        <taxon>Tracheophyta</taxon>
        <taxon>Spermatophyta</taxon>
        <taxon>Magnoliopsida</taxon>
        <taxon>Liliopsida</taxon>
        <taxon>Poales</taxon>
        <taxon>Poaceae</taxon>
        <taxon>PACMAD clade</taxon>
        <taxon>Arundinoideae</taxon>
        <taxon>Arundineae</taxon>
        <taxon>Arundo</taxon>
    </lineage>
</organism>
<sequence length="51" mass="5879">MHLLDSKTNLKPSLHSREPLTRFFLIEGTCCTFFSHTIFPEVRFKSTVPAP</sequence>
<proteinExistence type="predicted"/>
<accession>A0A0A9CRU2</accession>
<reference evidence="1" key="2">
    <citation type="journal article" date="2015" name="Data Brief">
        <title>Shoot transcriptome of the giant reed, Arundo donax.</title>
        <authorList>
            <person name="Barrero R.A."/>
            <person name="Guerrero F.D."/>
            <person name="Moolhuijzen P."/>
            <person name="Goolsby J.A."/>
            <person name="Tidwell J."/>
            <person name="Bellgard S.E."/>
            <person name="Bellgard M.I."/>
        </authorList>
    </citation>
    <scope>NUCLEOTIDE SEQUENCE</scope>
    <source>
        <tissue evidence="1">Shoot tissue taken approximately 20 cm above the soil surface</tissue>
    </source>
</reference>
<reference evidence="1" key="1">
    <citation type="submission" date="2014-09" db="EMBL/GenBank/DDBJ databases">
        <authorList>
            <person name="Magalhaes I.L.F."/>
            <person name="Oliveira U."/>
            <person name="Santos F.R."/>
            <person name="Vidigal T.H.D.A."/>
            <person name="Brescovit A.D."/>
            <person name="Santos A.J."/>
        </authorList>
    </citation>
    <scope>NUCLEOTIDE SEQUENCE</scope>
    <source>
        <tissue evidence="1">Shoot tissue taken approximately 20 cm above the soil surface</tissue>
    </source>
</reference>
<dbReference type="AlphaFoldDB" id="A0A0A9CRU2"/>
<dbReference type="EMBL" id="GBRH01223678">
    <property type="protein sequence ID" value="JAD74217.1"/>
    <property type="molecule type" value="Transcribed_RNA"/>
</dbReference>
<protein>
    <submittedName>
        <fullName evidence="1">Uncharacterized protein</fullName>
    </submittedName>
</protein>